<evidence type="ECO:0000313" key="3">
    <source>
        <dbReference type="Proteomes" id="UP001305647"/>
    </source>
</evidence>
<protein>
    <submittedName>
        <fullName evidence="2">Uncharacterized protein</fullName>
    </submittedName>
</protein>
<feature type="compositionally biased region" description="Low complexity" evidence="1">
    <location>
        <begin position="65"/>
        <end position="79"/>
    </location>
</feature>
<accession>A0AAN6PVU9</accession>
<gene>
    <name evidence="2" type="ORF">N658DRAFT_499191</name>
</gene>
<feature type="compositionally biased region" description="Low complexity" evidence="1">
    <location>
        <begin position="38"/>
        <end position="56"/>
    </location>
</feature>
<evidence type="ECO:0000256" key="1">
    <source>
        <dbReference type="SAM" id="MobiDB-lite"/>
    </source>
</evidence>
<reference evidence="2" key="2">
    <citation type="submission" date="2023-05" db="EMBL/GenBank/DDBJ databases">
        <authorList>
            <consortium name="Lawrence Berkeley National Laboratory"/>
            <person name="Steindorff A."/>
            <person name="Hensen N."/>
            <person name="Bonometti L."/>
            <person name="Westerberg I."/>
            <person name="Brannstrom I.O."/>
            <person name="Guillou S."/>
            <person name="Cros-Aarteil S."/>
            <person name="Calhoun S."/>
            <person name="Haridas S."/>
            <person name="Kuo A."/>
            <person name="Mondo S."/>
            <person name="Pangilinan J."/>
            <person name="Riley R."/>
            <person name="Labutti K."/>
            <person name="Andreopoulos B."/>
            <person name="Lipzen A."/>
            <person name="Chen C."/>
            <person name="Yanf M."/>
            <person name="Daum C."/>
            <person name="Ng V."/>
            <person name="Clum A."/>
            <person name="Ohm R."/>
            <person name="Martin F."/>
            <person name="Silar P."/>
            <person name="Natvig D."/>
            <person name="Lalanne C."/>
            <person name="Gautier V."/>
            <person name="Ament-Velasquez S.L."/>
            <person name="Kruys A."/>
            <person name="Hutchinson M.I."/>
            <person name="Powell A.J."/>
            <person name="Barry K."/>
            <person name="Miller A.N."/>
            <person name="Grigoriev I.V."/>
            <person name="Debuchy R."/>
            <person name="Gladieux P."/>
            <person name="Thoren M.H."/>
            <person name="Johannesson H."/>
        </authorList>
    </citation>
    <scope>NUCLEOTIDE SEQUENCE</scope>
    <source>
        <strain evidence="2">CBS 757.83</strain>
    </source>
</reference>
<dbReference type="AlphaFoldDB" id="A0AAN6PVU9"/>
<feature type="region of interest" description="Disordered" evidence="1">
    <location>
        <begin position="252"/>
        <end position="273"/>
    </location>
</feature>
<organism evidence="2 3">
    <name type="scientific">Parathielavia hyrcaniae</name>
    <dbReference type="NCBI Taxonomy" id="113614"/>
    <lineage>
        <taxon>Eukaryota</taxon>
        <taxon>Fungi</taxon>
        <taxon>Dikarya</taxon>
        <taxon>Ascomycota</taxon>
        <taxon>Pezizomycotina</taxon>
        <taxon>Sordariomycetes</taxon>
        <taxon>Sordariomycetidae</taxon>
        <taxon>Sordariales</taxon>
        <taxon>Chaetomiaceae</taxon>
        <taxon>Parathielavia</taxon>
    </lineage>
</organism>
<sequence>MAPAPKRPSLSSHTEGMEERADSSPNNSITVAAGVPKSAGSETESAGSSPATGSPAVMAQAADEVGGPARPSSSSPGVVRDNRAGREGSSNGQVMPPPLATRPASRVPGAAAAVAAPGARDYYREYEYSDLDEITMRQLNEDVLAYRYDLDYCQAQLEEADLTPQETRTLQLRTLDLNHQIRHCNHRIETIKAQSRKHGFRPLQGMIPTAPYAPNGSNGSGKQHRTVSGGYGIAMPSSRHVAATPALATKKRLGPEEYGGGGSGGGGGGGAKRVKMATSPDVEMIPGLDEGVNTSLQRLGFWKCRLCSAPKYLLAGAGRSPAAPCKWPLKDISKMITHFTEMHGEHGAAERCVELGAALAQNRGPFEYWLRRTRAQNISDGSIIDDCFETLLNGEMPELLRRHSRAAAGMPVS</sequence>
<dbReference type="EMBL" id="MU863656">
    <property type="protein sequence ID" value="KAK4098738.1"/>
    <property type="molecule type" value="Genomic_DNA"/>
</dbReference>
<name>A0AAN6PVU9_9PEZI</name>
<keyword evidence="3" id="KW-1185">Reference proteome</keyword>
<comment type="caution">
    <text evidence="2">The sequence shown here is derived from an EMBL/GenBank/DDBJ whole genome shotgun (WGS) entry which is preliminary data.</text>
</comment>
<evidence type="ECO:0000313" key="2">
    <source>
        <dbReference type="EMBL" id="KAK4098738.1"/>
    </source>
</evidence>
<reference evidence="2" key="1">
    <citation type="journal article" date="2023" name="Mol. Phylogenet. Evol.">
        <title>Genome-scale phylogeny and comparative genomics of the fungal order Sordariales.</title>
        <authorList>
            <person name="Hensen N."/>
            <person name="Bonometti L."/>
            <person name="Westerberg I."/>
            <person name="Brannstrom I.O."/>
            <person name="Guillou S."/>
            <person name="Cros-Aarteil S."/>
            <person name="Calhoun S."/>
            <person name="Haridas S."/>
            <person name="Kuo A."/>
            <person name="Mondo S."/>
            <person name="Pangilinan J."/>
            <person name="Riley R."/>
            <person name="LaButti K."/>
            <person name="Andreopoulos B."/>
            <person name="Lipzen A."/>
            <person name="Chen C."/>
            <person name="Yan M."/>
            <person name="Daum C."/>
            <person name="Ng V."/>
            <person name="Clum A."/>
            <person name="Steindorff A."/>
            <person name="Ohm R.A."/>
            <person name="Martin F."/>
            <person name="Silar P."/>
            <person name="Natvig D.O."/>
            <person name="Lalanne C."/>
            <person name="Gautier V."/>
            <person name="Ament-Velasquez S.L."/>
            <person name="Kruys A."/>
            <person name="Hutchinson M.I."/>
            <person name="Powell A.J."/>
            <person name="Barry K."/>
            <person name="Miller A.N."/>
            <person name="Grigoriev I.V."/>
            <person name="Debuchy R."/>
            <person name="Gladieux P."/>
            <person name="Hiltunen Thoren M."/>
            <person name="Johannesson H."/>
        </authorList>
    </citation>
    <scope>NUCLEOTIDE SEQUENCE</scope>
    <source>
        <strain evidence="2">CBS 757.83</strain>
    </source>
</reference>
<feature type="compositionally biased region" description="Gly residues" evidence="1">
    <location>
        <begin position="257"/>
        <end position="271"/>
    </location>
</feature>
<proteinExistence type="predicted"/>
<dbReference type="Proteomes" id="UP001305647">
    <property type="component" value="Unassembled WGS sequence"/>
</dbReference>
<feature type="region of interest" description="Disordered" evidence="1">
    <location>
        <begin position="1"/>
        <end position="108"/>
    </location>
</feature>